<dbReference type="GO" id="GO:0003677">
    <property type="term" value="F:DNA binding"/>
    <property type="evidence" value="ECO:0007669"/>
    <property type="project" value="UniProtKB-KW"/>
</dbReference>
<name>A0A419DG59_9BACT</name>
<accession>A0A419DG59</accession>
<evidence type="ECO:0000256" key="6">
    <source>
        <dbReference type="ARBA" id="ARBA00023125"/>
    </source>
</evidence>
<comment type="catalytic activity">
    <reaction evidence="8">
        <text>Couples ATP hydrolysis with the unwinding of duplex DNA by translocating in the 3'-5' direction.</text>
        <dbReference type="EC" id="5.6.2.4"/>
    </reaction>
</comment>
<evidence type="ECO:0000256" key="10">
    <source>
        <dbReference type="ARBA" id="ARBA00048988"/>
    </source>
</evidence>
<dbReference type="GO" id="GO:0033202">
    <property type="term" value="C:DNA helicase complex"/>
    <property type="evidence" value="ECO:0007669"/>
    <property type="project" value="TreeGrafter"/>
</dbReference>
<evidence type="ECO:0000256" key="8">
    <source>
        <dbReference type="ARBA" id="ARBA00034617"/>
    </source>
</evidence>
<evidence type="ECO:0000256" key="2">
    <source>
        <dbReference type="ARBA" id="ARBA00022741"/>
    </source>
</evidence>
<keyword evidence="6" id="KW-0238">DNA-binding</keyword>
<dbReference type="PANTHER" id="PTHR11070:SF2">
    <property type="entry name" value="ATP-DEPENDENT DNA HELICASE SRS2"/>
    <property type="match status" value="1"/>
</dbReference>
<organism evidence="14 15">
    <name type="scientific">candidate division WS5 bacterium</name>
    <dbReference type="NCBI Taxonomy" id="2093353"/>
    <lineage>
        <taxon>Bacteria</taxon>
        <taxon>candidate division WS5</taxon>
    </lineage>
</organism>
<comment type="caution">
    <text evidence="14">The sequence shown here is derived from an EMBL/GenBank/DDBJ whole genome shotgun (WGS) entry which is preliminary data.</text>
</comment>
<evidence type="ECO:0000259" key="13">
    <source>
        <dbReference type="PROSITE" id="PS51217"/>
    </source>
</evidence>
<dbReference type="InterPro" id="IPR027417">
    <property type="entry name" value="P-loop_NTPase"/>
</dbReference>
<dbReference type="GO" id="GO:0043138">
    <property type="term" value="F:3'-5' DNA helicase activity"/>
    <property type="evidence" value="ECO:0007669"/>
    <property type="project" value="UniProtKB-EC"/>
</dbReference>
<evidence type="ECO:0000256" key="7">
    <source>
        <dbReference type="ARBA" id="ARBA00023235"/>
    </source>
</evidence>
<dbReference type="GO" id="GO:0000725">
    <property type="term" value="P:recombinational repair"/>
    <property type="evidence" value="ECO:0007669"/>
    <property type="project" value="TreeGrafter"/>
</dbReference>
<dbReference type="InterPro" id="IPR013986">
    <property type="entry name" value="DExx_box_DNA_helicase_dom_sf"/>
</dbReference>
<dbReference type="GO" id="GO:0005829">
    <property type="term" value="C:cytosol"/>
    <property type="evidence" value="ECO:0007669"/>
    <property type="project" value="TreeGrafter"/>
</dbReference>
<dbReference type="GO" id="GO:0005524">
    <property type="term" value="F:ATP binding"/>
    <property type="evidence" value="ECO:0007669"/>
    <property type="project" value="UniProtKB-UniRule"/>
</dbReference>
<reference evidence="14 15" key="1">
    <citation type="journal article" date="2017" name="ISME J.">
        <title>Energy and carbon metabolisms in a deep terrestrial subsurface fluid microbial community.</title>
        <authorList>
            <person name="Momper L."/>
            <person name="Jungbluth S.P."/>
            <person name="Lee M.D."/>
            <person name="Amend J.P."/>
        </authorList>
    </citation>
    <scope>NUCLEOTIDE SEQUENCE [LARGE SCALE GENOMIC DNA]</scope>
    <source>
        <strain evidence="14">SURF_29</strain>
    </source>
</reference>
<evidence type="ECO:0000256" key="4">
    <source>
        <dbReference type="ARBA" id="ARBA00022806"/>
    </source>
</evidence>
<protein>
    <recommendedName>
        <fullName evidence="9">DNA 3'-5' helicase</fullName>
        <ecNumber evidence="9">5.6.2.4</ecNumber>
    </recommendedName>
</protein>
<dbReference type="Gene3D" id="1.10.486.10">
    <property type="entry name" value="PCRA, domain 4"/>
    <property type="match status" value="1"/>
</dbReference>
<comment type="catalytic activity">
    <reaction evidence="10">
        <text>ATP + H2O = ADP + phosphate + H(+)</text>
        <dbReference type="Rhea" id="RHEA:13065"/>
        <dbReference type="ChEBI" id="CHEBI:15377"/>
        <dbReference type="ChEBI" id="CHEBI:15378"/>
        <dbReference type="ChEBI" id="CHEBI:30616"/>
        <dbReference type="ChEBI" id="CHEBI:43474"/>
        <dbReference type="ChEBI" id="CHEBI:456216"/>
        <dbReference type="EC" id="5.6.2.4"/>
    </reaction>
</comment>
<dbReference type="Gene3D" id="3.40.50.300">
    <property type="entry name" value="P-loop containing nucleotide triphosphate hydrolases"/>
    <property type="match status" value="2"/>
</dbReference>
<feature type="domain" description="UvrD-like helicase C-terminal" evidence="13">
    <location>
        <begin position="308"/>
        <end position="609"/>
    </location>
</feature>
<comment type="similarity">
    <text evidence="1">Belongs to the helicase family. UvrD subfamily.</text>
</comment>
<dbReference type="PANTHER" id="PTHR11070">
    <property type="entry name" value="UVRD / RECB / PCRA DNA HELICASE FAMILY MEMBER"/>
    <property type="match status" value="1"/>
</dbReference>
<dbReference type="PROSITE" id="PS51217">
    <property type="entry name" value="UVRD_HELICASE_CTER"/>
    <property type="match status" value="1"/>
</dbReference>
<proteinExistence type="inferred from homology"/>
<keyword evidence="4 11" id="KW-0347">Helicase</keyword>
<dbReference type="CDD" id="cd18807">
    <property type="entry name" value="SF1_C_UvrD"/>
    <property type="match status" value="1"/>
</dbReference>
<dbReference type="Proteomes" id="UP000285655">
    <property type="component" value="Unassembled WGS sequence"/>
</dbReference>
<feature type="domain" description="UvrD-like helicase ATP-binding" evidence="12">
    <location>
        <begin position="9"/>
        <end position="307"/>
    </location>
</feature>
<keyword evidence="3 11" id="KW-0378">Hydrolase</keyword>
<sequence length="754" mass="86004">MENMADFLDDLNDMQKEAVEHTEGPLLILAGAGSGKTKTLTYRIAYLISGKNVDPERILAVTFTNKAAKEMVGRVERLLAQKDRKTEEQKNPNTVYSIQYTGRRPVMGTFHSICVKILRREIGVLGYKSGFTIYDGGDSLRAVKIAMKELSIDEKKINPKTIHNYISSAKNELIGAEEYRGLAQGFMQEKAAEVYVEYAKILKNAHALDFDDLIMKTVEIFQRFPEILEKYQRQFTYIHIDEYQDTNHAQYIFAKLLAGKHKNICVVGDDWQSVYSWRGANFQNILDFEKDYPNAKIVKLEQNYRSTKTILDAAHHIIKKNENRSNKELWTENILGVPVLTFEARDEVDEGRFIIGEISNAGRDLSDFAVLYRTNAQSRSLEEQFLKAGMKYRIFGGVRFYERKEVKDIIAYLRFIQNPRDWVSLERIINVPARGIGAVSLQKIKGIFEDLSSVIPSEVEGSLKKNAQNNEGKGFLQQGRNDNDYLAEILEKAKERNILSGKALSGFESFMKAIIDLEGKKDALSPAKFIDKVMKKTGYYDSLDDKTIQGEERQENLKELLSVAEEFTRGREDFALEEFLEEVALISDIDNYSEDEKSVALMTLHSAKGLEFPTVFIAGMEEGMFPHSRSQMDVEEMEEERRLAYVGITRAKERVYLITARRRLLYGNYQSNPPSRFISDIPAELTKNITRFEAGLDGTNYEKVIPKYSPGEKVLHDKFGAGIVQDVKGDEMRVAFEKVGVKNLSVIYAPIEKL</sequence>
<keyword evidence="7" id="KW-0413">Isomerase</keyword>
<evidence type="ECO:0000256" key="5">
    <source>
        <dbReference type="ARBA" id="ARBA00022840"/>
    </source>
</evidence>
<dbReference type="EC" id="5.6.2.4" evidence="9"/>
<feature type="binding site" evidence="11">
    <location>
        <begin position="30"/>
        <end position="37"/>
    </location>
    <ligand>
        <name>ATP</name>
        <dbReference type="ChEBI" id="CHEBI:30616"/>
    </ligand>
</feature>
<dbReference type="InterPro" id="IPR014017">
    <property type="entry name" value="DNA_helicase_UvrD-like_C"/>
</dbReference>
<dbReference type="Pfam" id="PF00580">
    <property type="entry name" value="UvrD-helicase"/>
    <property type="match status" value="1"/>
</dbReference>
<dbReference type="SUPFAM" id="SSF52540">
    <property type="entry name" value="P-loop containing nucleoside triphosphate hydrolases"/>
    <property type="match status" value="1"/>
</dbReference>
<dbReference type="InterPro" id="IPR014016">
    <property type="entry name" value="UvrD-like_ATP-bd"/>
</dbReference>
<dbReference type="AlphaFoldDB" id="A0A419DG59"/>
<evidence type="ECO:0000313" key="14">
    <source>
        <dbReference type="EMBL" id="RJO62065.1"/>
    </source>
</evidence>
<keyword evidence="5 11" id="KW-0067">ATP-binding</keyword>
<dbReference type="EMBL" id="QZJW01000005">
    <property type="protein sequence ID" value="RJO62065.1"/>
    <property type="molecule type" value="Genomic_DNA"/>
</dbReference>
<evidence type="ECO:0000256" key="9">
    <source>
        <dbReference type="ARBA" id="ARBA00034808"/>
    </source>
</evidence>
<evidence type="ECO:0000259" key="12">
    <source>
        <dbReference type="PROSITE" id="PS51198"/>
    </source>
</evidence>
<dbReference type="Pfam" id="PF13361">
    <property type="entry name" value="UvrD_C"/>
    <property type="match status" value="1"/>
</dbReference>
<dbReference type="GO" id="GO:0016887">
    <property type="term" value="F:ATP hydrolysis activity"/>
    <property type="evidence" value="ECO:0007669"/>
    <property type="project" value="RHEA"/>
</dbReference>
<dbReference type="Pfam" id="PF21196">
    <property type="entry name" value="PcrA_UvrD_tudor"/>
    <property type="match status" value="1"/>
</dbReference>
<keyword evidence="2 11" id="KW-0547">Nucleotide-binding</keyword>
<dbReference type="CDD" id="cd17932">
    <property type="entry name" value="DEXQc_UvrD"/>
    <property type="match status" value="1"/>
</dbReference>
<evidence type="ECO:0000313" key="15">
    <source>
        <dbReference type="Proteomes" id="UP000285655"/>
    </source>
</evidence>
<dbReference type="InterPro" id="IPR000212">
    <property type="entry name" value="DNA_helicase_UvrD/REP"/>
</dbReference>
<evidence type="ECO:0000256" key="11">
    <source>
        <dbReference type="PROSITE-ProRule" id="PRU00560"/>
    </source>
</evidence>
<dbReference type="Gene3D" id="1.10.10.160">
    <property type="match status" value="1"/>
</dbReference>
<evidence type="ECO:0000256" key="3">
    <source>
        <dbReference type="ARBA" id="ARBA00022801"/>
    </source>
</evidence>
<evidence type="ECO:0000256" key="1">
    <source>
        <dbReference type="ARBA" id="ARBA00009922"/>
    </source>
</evidence>
<dbReference type="PROSITE" id="PS51198">
    <property type="entry name" value="UVRD_HELICASE_ATP_BIND"/>
    <property type="match status" value="1"/>
</dbReference>
<gene>
    <name evidence="14" type="ORF">C4544_01025</name>
</gene>